<gene>
    <name evidence="1" type="ORF">CIK84_16690</name>
</gene>
<accession>A0A2N7RYM6</accession>
<name>A0A2N7RYM6_9MICC</name>
<proteinExistence type="predicted"/>
<sequence>MCDMCNGMTRKQVEAKADRQIRDHGRVVIFVEPDRMSQPFAYTVGLSRIGHPEFIVRGLNAEDSIQLLNGYSDSVLDCNEVFAHGHTGRWKDGTLLYFSKISSGIRKQVPMAYQRYGESTGLLEVLFVGRDIPYEYVVARHN</sequence>
<reference evidence="1 2" key="1">
    <citation type="journal article" date="2017" name="Elife">
        <title>Extensive horizontal gene transfer in cheese-associated bacteria.</title>
        <authorList>
            <person name="Bonham K.S."/>
            <person name="Wolfe B.E."/>
            <person name="Dutton R.J."/>
        </authorList>
    </citation>
    <scope>NUCLEOTIDE SEQUENCE [LARGE SCALE GENOMIC DNA]</scope>
    <source>
        <strain evidence="1 2">JB182</strain>
    </source>
</reference>
<dbReference type="Proteomes" id="UP000235739">
    <property type="component" value="Unassembled WGS sequence"/>
</dbReference>
<dbReference type="AlphaFoldDB" id="A0A2N7RYM6"/>
<dbReference type="EMBL" id="PNQX01000003">
    <property type="protein sequence ID" value="PMQ18990.1"/>
    <property type="molecule type" value="Genomic_DNA"/>
</dbReference>
<evidence type="ECO:0000313" key="2">
    <source>
        <dbReference type="Proteomes" id="UP000235739"/>
    </source>
</evidence>
<protein>
    <recommendedName>
        <fullName evidence="3">DUF4262 domain-containing protein</fullName>
    </recommendedName>
</protein>
<organism evidence="1 2">
    <name type="scientific">Glutamicibacter arilaitensis</name>
    <dbReference type="NCBI Taxonomy" id="256701"/>
    <lineage>
        <taxon>Bacteria</taxon>
        <taxon>Bacillati</taxon>
        <taxon>Actinomycetota</taxon>
        <taxon>Actinomycetes</taxon>
        <taxon>Micrococcales</taxon>
        <taxon>Micrococcaceae</taxon>
        <taxon>Glutamicibacter</taxon>
    </lineage>
</organism>
<comment type="caution">
    <text evidence="1">The sequence shown here is derived from an EMBL/GenBank/DDBJ whole genome shotgun (WGS) entry which is preliminary data.</text>
</comment>
<dbReference type="InterPro" id="IPR025358">
    <property type="entry name" value="DUF4262"/>
</dbReference>
<evidence type="ECO:0008006" key="3">
    <source>
        <dbReference type="Google" id="ProtNLM"/>
    </source>
</evidence>
<dbReference type="Pfam" id="PF14081">
    <property type="entry name" value="DUF4262"/>
    <property type="match status" value="1"/>
</dbReference>
<evidence type="ECO:0000313" key="1">
    <source>
        <dbReference type="EMBL" id="PMQ18990.1"/>
    </source>
</evidence>